<evidence type="ECO:0000256" key="2">
    <source>
        <dbReference type="ARBA" id="ARBA00022827"/>
    </source>
</evidence>
<protein>
    <recommendedName>
        <fullName evidence="7">FAD/NAD(P)-binding domain-containing protein</fullName>
    </recommendedName>
</protein>
<dbReference type="InterPro" id="IPR037092">
    <property type="entry name" value="FlavoCytC_S_DH_flav-bd_sf"/>
</dbReference>
<evidence type="ECO:0000259" key="3">
    <source>
        <dbReference type="Pfam" id="PF07992"/>
    </source>
</evidence>
<dbReference type="Pfam" id="PF21706">
    <property type="entry name" value="FCSD_central"/>
    <property type="match status" value="1"/>
</dbReference>
<dbReference type="GO" id="GO:0050660">
    <property type="term" value="F:flavin adenine dinucleotide binding"/>
    <property type="evidence" value="ECO:0007669"/>
    <property type="project" value="InterPro"/>
</dbReference>
<feature type="domain" description="FAD/NAD(P)-binding" evidence="3">
    <location>
        <begin position="38"/>
        <end position="149"/>
    </location>
</feature>
<dbReference type="Gene3D" id="3.50.50.60">
    <property type="entry name" value="FAD/NAD(P)-binding domain"/>
    <property type="match status" value="2"/>
</dbReference>
<dbReference type="AlphaFoldDB" id="A0A381WXY9"/>
<dbReference type="InterPro" id="IPR052541">
    <property type="entry name" value="SQRD"/>
</dbReference>
<dbReference type="GO" id="GO:0016491">
    <property type="term" value="F:oxidoreductase activity"/>
    <property type="evidence" value="ECO:0007669"/>
    <property type="project" value="InterPro"/>
</dbReference>
<keyword evidence="1" id="KW-0285">Flavoprotein</keyword>
<dbReference type="PANTHER" id="PTHR43755:SF1">
    <property type="entry name" value="FAD-DEPENDENT PYRIDINE NUCLEOTIDE-DISULPHIDE OXIDOREDUCTASE"/>
    <property type="match status" value="1"/>
</dbReference>
<feature type="domain" description="Flavocytochrome c sulphide dehydrogenase flavin-binding" evidence="4">
    <location>
        <begin position="362"/>
        <end position="428"/>
    </location>
</feature>
<feature type="domain" description="Sulfide dehydrogenase [flavocytochrome c] flavoprotein chain central" evidence="5">
    <location>
        <begin position="170"/>
        <end position="284"/>
    </location>
</feature>
<evidence type="ECO:0000256" key="1">
    <source>
        <dbReference type="ARBA" id="ARBA00022630"/>
    </source>
</evidence>
<evidence type="ECO:0000313" key="6">
    <source>
        <dbReference type="EMBL" id="SVA57399.1"/>
    </source>
</evidence>
<evidence type="ECO:0008006" key="7">
    <source>
        <dbReference type="Google" id="ProtNLM"/>
    </source>
</evidence>
<sequence length="429" mass="47120">MKKITRRKFNKLVGAFGTVSALETLGRGPTLLLAAERHVVVVGGGFGGATAAKYLRLMDPNLKVTLVEPRRSYFTYPFSNQVLGGMKTMEELTYSYKKLQRKYGINVVHVAAARINAVSKTVLLQDGKSLTFDRIIVAPGIDMRFDQIENYKPEDTDFIPHAWKGRSATLRLLQQLESMPNGGMVLICPPALPYRCPPAPYERASLVAHYLSQHKPRSKILILDAKEQFPKQALFSAGWKSLYGRMIEWFNGSAGGLILRADAKNMTVETEFGIEKGDVINLIPAQWAGRIARASGLSDESGWCPVDQLTFESTLLPGIHVIGDAAIAGVMPKSGFSANNQAKVTAAAVIALLKEKEPTSYSISNTCYSFLAPDYAIYVTAEYQLSGRELVKIKGSGGVSPLNVDLSVRHSEAFSAQRWYDSITQDMFG</sequence>
<dbReference type="InterPro" id="IPR023753">
    <property type="entry name" value="FAD/NAD-binding_dom"/>
</dbReference>
<reference evidence="6" key="1">
    <citation type="submission" date="2018-05" db="EMBL/GenBank/DDBJ databases">
        <authorList>
            <person name="Lanie J.A."/>
            <person name="Ng W.-L."/>
            <person name="Kazmierczak K.M."/>
            <person name="Andrzejewski T.M."/>
            <person name="Davidsen T.M."/>
            <person name="Wayne K.J."/>
            <person name="Tettelin H."/>
            <person name="Glass J.I."/>
            <person name="Rusch D."/>
            <person name="Podicherti R."/>
            <person name="Tsui H.-C.T."/>
            <person name="Winkler M.E."/>
        </authorList>
    </citation>
    <scope>NUCLEOTIDE SEQUENCE</scope>
</reference>
<keyword evidence="2" id="KW-0274">FAD</keyword>
<evidence type="ECO:0000259" key="5">
    <source>
        <dbReference type="Pfam" id="PF21706"/>
    </source>
</evidence>
<dbReference type="SUPFAM" id="SSF51905">
    <property type="entry name" value="FAD/NAD(P)-binding domain"/>
    <property type="match status" value="2"/>
</dbReference>
<proteinExistence type="predicted"/>
<dbReference type="Pfam" id="PF07992">
    <property type="entry name" value="Pyr_redox_2"/>
    <property type="match status" value="1"/>
</dbReference>
<evidence type="ECO:0000259" key="4">
    <source>
        <dbReference type="Pfam" id="PF09242"/>
    </source>
</evidence>
<dbReference type="EMBL" id="UINC01013255">
    <property type="protein sequence ID" value="SVA57399.1"/>
    <property type="molecule type" value="Genomic_DNA"/>
</dbReference>
<dbReference type="Pfam" id="PF09242">
    <property type="entry name" value="FCSD-flav_bind"/>
    <property type="match status" value="1"/>
</dbReference>
<dbReference type="InterPro" id="IPR036188">
    <property type="entry name" value="FAD/NAD-bd_sf"/>
</dbReference>
<gene>
    <name evidence="6" type="ORF">METZ01_LOCUS110253</name>
</gene>
<dbReference type="InterPro" id="IPR015323">
    <property type="entry name" value="FlavoCytC_S_DH_flav-bd"/>
</dbReference>
<dbReference type="InterPro" id="IPR049386">
    <property type="entry name" value="FCSD_central"/>
</dbReference>
<dbReference type="InterPro" id="IPR016156">
    <property type="entry name" value="FAD/NAD-linked_Rdtase_dimer_sf"/>
</dbReference>
<dbReference type="Gene3D" id="3.90.760.10">
    <property type="entry name" value="Flavocytochrome c sulphide dehydrogenase, flavin-binding domain"/>
    <property type="match status" value="1"/>
</dbReference>
<name>A0A381WXY9_9ZZZZ</name>
<accession>A0A381WXY9</accession>
<dbReference type="SUPFAM" id="SSF55424">
    <property type="entry name" value="FAD/NAD-linked reductases, dimerisation (C-terminal) domain"/>
    <property type="match status" value="1"/>
</dbReference>
<organism evidence="6">
    <name type="scientific">marine metagenome</name>
    <dbReference type="NCBI Taxonomy" id="408172"/>
    <lineage>
        <taxon>unclassified sequences</taxon>
        <taxon>metagenomes</taxon>
        <taxon>ecological metagenomes</taxon>
    </lineage>
</organism>
<dbReference type="PANTHER" id="PTHR43755">
    <property type="match status" value="1"/>
</dbReference>